<dbReference type="InterPro" id="IPR008999">
    <property type="entry name" value="Actin-crosslinking"/>
</dbReference>
<comment type="caution">
    <text evidence="5">The sequence shown here is derived from an EMBL/GenBank/DDBJ whole genome shotgun (WGS) entry which is preliminary data.</text>
</comment>
<gene>
    <name evidence="5" type="ORF">HHU12_22650</name>
</gene>
<dbReference type="InterPro" id="IPR026444">
    <property type="entry name" value="Secre_tail"/>
</dbReference>
<dbReference type="PANTHER" id="PTHR36453">
    <property type="entry name" value="SECRETED PROTEIN-RELATED"/>
    <property type="match status" value="1"/>
</dbReference>
<dbReference type="SUPFAM" id="SSF51126">
    <property type="entry name" value="Pectin lyase-like"/>
    <property type="match status" value="2"/>
</dbReference>
<sequence length="931" mass="101734">MKTQLFALLLWACFCGFVSAKEIHVAKNGNDTNAGTSSNPYLTIQKAANVAVAGDVVIIHQGTYRETVETKNNGTSSNPITYRAASGETVIVSATQEINNWTLTTNNIYKANVTMPLGMEHNALFYDGDQMDIARWPNNADNDPYTPDAKYITGGSGSHITYSGIPTYDWSEGYMWYLGGHSGASFTRKITAATSSRVDFEGVDITKWPFSVHNPTVTRNGHKGIFFLFNSLGALDIQREYFYDASAKVIYFKAPNNVNPTSGKCEFRARQYTFKVSKNYIVLDGIETFGGIVLITGNNNTVKNSTIRHGVPILDELTNTDAQIGSGAITIEGSNTLIEKNLIEKGTANGISMLAAWKGSQNATIKNNVVRNFNTLGIHAEPIRSNCPGTVIENNTVYGGGRSGIYVSGSNATVAYNNVYDVMKINADGGVFYTVGNADYKNSVIHHNWFHNSTAAPHAGYKVAGIYLDNNSKGYQVYNNVVYNVSWTGIQINWDNWGLDFYNNSIYNASEGMGRWENGYTMDDVVLINNYASTAPWYGTDIQPQNIINANNPFVDPANLNFEPKSGSYLVDAGKVIPGFTDGYKGSAPDIGAYERGGVMWVPGADWTPSNDLPSSTTVSIVSAPQTVATGDSFNVQVGYTATAQYEIVVLVNDPSGVWLTSSKQTVSAGEGTKTLTVSQPSNWTVENNYKLGVSIRPVGGDFNSNLDYVSSNFNVTTALVQYSFENQGSFNYMSASNPNVMNTSGTIGNTELFEIIDNGDGTVSFKGSNGLYVSSENGNKEMTCIRTEIGAWEKFEMVDYGNDIYALKGNNLLFVRDNMLCTSTGASNWQKFKIVPSSSSSRQRNLEDDIAEELDFVVYPNPSSGTFNIKRNQILENTRITIFSTLGQMVYDQNASSDIENIDLKGLGNGVYIIKMTSDNITKTKQIIIQ</sequence>
<evidence type="ECO:0000313" key="5">
    <source>
        <dbReference type="EMBL" id="NME70791.1"/>
    </source>
</evidence>
<protein>
    <submittedName>
        <fullName evidence="5">T9SS type A sorting domain-containing protein</fullName>
    </submittedName>
</protein>
<keyword evidence="6" id="KW-1185">Reference proteome</keyword>
<dbReference type="Pfam" id="PF18962">
    <property type="entry name" value="Por_Secre_tail"/>
    <property type="match status" value="1"/>
</dbReference>
<dbReference type="RefSeq" id="WP_169659020.1">
    <property type="nucleotide sequence ID" value="NZ_JABANE010000074.1"/>
</dbReference>
<dbReference type="AlphaFoldDB" id="A0A7X9RXZ3"/>
<evidence type="ECO:0000259" key="3">
    <source>
        <dbReference type="Pfam" id="PF13229"/>
    </source>
</evidence>
<dbReference type="SUPFAM" id="SSF50405">
    <property type="entry name" value="Actin-crosslinking proteins"/>
    <property type="match status" value="1"/>
</dbReference>
<feature type="domain" description="DUF1565" evidence="2">
    <location>
        <begin position="28"/>
        <end position="67"/>
    </location>
</feature>
<dbReference type="Pfam" id="PF07602">
    <property type="entry name" value="DUF1565"/>
    <property type="match status" value="1"/>
</dbReference>
<reference evidence="5 6" key="1">
    <citation type="submission" date="2020-04" db="EMBL/GenBank/DDBJ databases">
        <title>Flammeovirga sp. SR4, a novel species isolated from seawater.</title>
        <authorList>
            <person name="Wang X."/>
        </authorList>
    </citation>
    <scope>NUCLEOTIDE SEQUENCE [LARGE SCALE GENOMIC DNA]</scope>
    <source>
        <strain evidence="5 6">ATCC 23126</strain>
    </source>
</reference>
<feature type="domain" description="Secretion system C-terminal sorting" evidence="4">
    <location>
        <begin position="859"/>
        <end position="930"/>
    </location>
</feature>
<accession>A0A7X9RXZ3</accession>
<name>A0A7X9RXZ3_9BACT</name>
<dbReference type="NCBIfam" id="TIGR04183">
    <property type="entry name" value="Por_Secre_tail"/>
    <property type="match status" value="1"/>
</dbReference>
<keyword evidence="1" id="KW-0732">Signal</keyword>
<feature type="domain" description="Right handed beta helix" evidence="3">
    <location>
        <begin position="293"/>
        <end position="480"/>
    </location>
</feature>
<dbReference type="Proteomes" id="UP000576082">
    <property type="component" value="Unassembled WGS sequence"/>
</dbReference>
<dbReference type="SMART" id="SM00710">
    <property type="entry name" value="PbH1"/>
    <property type="match status" value="7"/>
</dbReference>
<feature type="signal peptide" evidence="1">
    <location>
        <begin position="1"/>
        <end position="20"/>
    </location>
</feature>
<dbReference type="PANTHER" id="PTHR36453:SF1">
    <property type="entry name" value="RIGHT HANDED BETA HELIX DOMAIN-CONTAINING PROTEIN"/>
    <property type="match status" value="1"/>
</dbReference>
<dbReference type="Gene3D" id="2.160.20.10">
    <property type="entry name" value="Single-stranded right-handed beta-helix, Pectin lyase-like"/>
    <property type="match status" value="2"/>
</dbReference>
<dbReference type="CDD" id="cd23342">
    <property type="entry name" value="beta-trefoil_FSCN_ZgPorA-like"/>
    <property type="match status" value="1"/>
</dbReference>
<evidence type="ECO:0000259" key="4">
    <source>
        <dbReference type="Pfam" id="PF18962"/>
    </source>
</evidence>
<dbReference type="InterPro" id="IPR039448">
    <property type="entry name" value="Beta_helix"/>
</dbReference>
<proteinExistence type="predicted"/>
<dbReference type="Pfam" id="PF13229">
    <property type="entry name" value="Beta_helix"/>
    <property type="match status" value="1"/>
</dbReference>
<dbReference type="InterPro" id="IPR011050">
    <property type="entry name" value="Pectin_lyase_fold/virulence"/>
</dbReference>
<dbReference type="InterPro" id="IPR006626">
    <property type="entry name" value="PbH1"/>
</dbReference>
<dbReference type="Gene3D" id="2.80.10.50">
    <property type="match status" value="1"/>
</dbReference>
<dbReference type="InterPro" id="IPR011459">
    <property type="entry name" value="DUF1565"/>
</dbReference>
<organism evidence="5 6">
    <name type="scientific">Flammeovirga aprica JL-4</name>
    <dbReference type="NCBI Taxonomy" id="694437"/>
    <lineage>
        <taxon>Bacteria</taxon>
        <taxon>Pseudomonadati</taxon>
        <taxon>Bacteroidota</taxon>
        <taxon>Cytophagia</taxon>
        <taxon>Cytophagales</taxon>
        <taxon>Flammeovirgaceae</taxon>
        <taxon>Flammeovirga</taxon>
    </lineage>
</organism>
<evidence type="ECO:0000259" key="2">
    <source>
        <dbReference type="Pfam" id="PF07602"/>
    </source>
</evidence>
<dbReference type="EMBL" id="JABANE010000074">
    <property type="protein sequence ID" value="NME70791.1"/>
    <property type="molecule type" value="Genomic_DNA"/>
</dbReference>
<evidence type="ECO:0000256" key="1">
    <source>
        <dbReference type="SAM" id="SignalP"/>
    </source>
</evidence>
<evidence type="ECO:0000313" key="6">
    <source>
        <dbReference type="Proteomes" id="UP000576082"/>
    </source>
</evidence>
<dbReference type="InterPro" id="IPR012334">
    <property type="entry name" value="Pectin_lyas_fold"/>
</dbReference>
<feature type="chain" id="PRO_5030569972" evidence="1">
    <location>
        <begin position="21"/>
        <end position="931"/>
    </location>
</feature>